<protein>
    <submittedName>
        <fullName evidence="11">Uncharacterized protein</fullName>
    </submittedName>
</protein>
<evidence type="ECO:0000259" key="9">
    <source>
        <dbReference type="Pfam" id="PF01138"/>
    </source>
</evidence>
<dbReference type="GO" id="GO:0000176">
    <property type="term" value="C:nuclear exosome (RNase complex)"/>
    <property type="evidence" value="ECO:0007669"/>
    <property type="project" value="UniProtKB-ARBA"/>
</dbReference>
<dbReference type="InterPro" id="IPR001247">
    <property type="entry name" value="ExoRNase_PH_dom1"/>
</dbReference>
<evidence type="ECO:0000313" key="11">
    <source>
        <dbReference type="EMBL" id="TPX32427.1"/>
    </source>
</evidence>
<evidence type="ECO:0000256" key="5">
    <source>
        <dbReference type="ARBA" id="ARBA00022552"/>
    </source>
</evidence>
<dbReference type="OrthoDB" id="2504340at2759"/>
<name>A0A507BTY2_9FUNG</name>
<reference evidence="11 12" key="1">
    <citation type="journal article" date="2019" name="Sci. Rep.">
        <title>Comparative genomics of chytrid fungi reveal insights into the obligate biotrophic and pathogenic lifestyle of Synchytrium endobioticum.</title>
        <authorList>
            <person name="van de Vossenberg B.T.L.H."/>
            <person name="Warris S."/>
            <person name="Nguyen H.D.T."/>
            <person name="van Gent-Pelzer M.P.E."/>
            <person name="Joly D.L."/>
            <person name="van de Geest H.C."/>
            <person name="Bonants P.J.M."/>
            <person name="Smith D.S."/>
            <person name="Levesque C.A."/>
            <person name="van der Lee T.A.J."/>
        </authorList>
    </citation>
    <scope>NUCLEOTIDE SEQUENCE [LARGE SCALE GENOMIC DNA]</scope>
    <source>
        <strain evidence="11 12">JEL517</strain>
    </source>
</reference>
<dbReference type="SUPFAM" id="SSF54211">
    <property type="entry name" value="Ribosomal protein S5 domain 2-like"/>
    <property type="match status" value="1"/>
</dbReference>
<dbReference type="GO" id="GO:0016075">
    <property type="term" value="P:rRNA catabolic process"/>
    <property type="evidence" value="ECO:0007669"/>
    <property type="project" value="TreeGrafter"/>
</dbReference>
<dbReference type="SUPFAM" id="SSF55666">
    <property type="entry name" value="Ribonuclease PH domain 2-like"/>
    <property type="match status" value="1"/>
</dbReference>
<dbReference type="InterPro" id="IPR050080">
    <property type="entry name" value="RNase_PH"/>
</dbReference>
<feature type="domain" description="Exoribonuclease phosphorolytic" evidence="10">
    <location>
        <begin position="176"/>
        <end position="240"/>
    </location>
</feature>
<evidence type="ECO:0000256" key="7">
    <source>
        <dbReference type="ARBA" id="ARBA00022884"/>
    </source>
</evidence>
<dbReference type="InterPro" id="IPR020568">
    <property type="entry name" value="Ribosomal_Su5_D2-typ_SF"/>
</dbReference>
<dbReference type="InterPro" id="IPR015847">
    <property type="entry name" value="ExoRNase_PH_dom2"/>
</dbReference>
<keyword evidence="7" id="KW-0694">RNA-binding</keyword>
<comment type="subcellular location">
    <subcellularLocation>
        <location evidence="2">Cytoplasm</location>
    </subcellularLocation>
    <subcellularLocation>
        <location evidence="1">Nucleus</location>
    </subcellularLocation>
</comment>
<gene>
    <name evidence="11" type="ORF">SmJEL517_g04491</name>
</gene>
<dbReference type="EMBL" id="QEAO01000030">
    <property type="protein sequence ID" value="TPX32427.1"/>
    <property type="molecule type" value="Genomic_DNA"/>
</dbReference>
<dbReference type="InterPro" id="IPR036345">
    <property type="entry name" value="ExoRNase_PH_dom2_sf"/>
</dbReference>
<dbReference type="GeneID" id="42005716"/>
<dbReference type="Proteomes" id="UP000319731">
    <property type="component" value="Unassembled WGS sequence"/>
</dbReference>
<evidence type="ECO:0000256" key="6">
    <source>
        <dbReference type="ARBA" id="ARBA00022835"/>
    </source>
</evidence>
<dbReference type="STRING" id="1806994.A0A507BTY2"/>
<dbReference type="CDD" id="cd11371">
    <property type="entry name" value="RNase_PH_MTR3"/>
    <property type="match status" value="1"/>
</dbReference>
<evidence type="ECO:0000313" key="12">
    <source>
        <dbReference type="Proteomes" id="UP000319731"/>
    </source>
</evidence>
<organism evidence="11 12">
    <name type="scientific">Synchytrium microbalum</name>
    <dbReference type="NCBI Taxonomy" id="1806994"/>
    <lineage>
        <taxon>Eukaryota</taxon>
        <taxon>Fungi</taxon>
        <taxon>Fungi incertae sedis</taxon>
        <taxon>Chytridiomycota</taxon>
        <taxon>Chytridiomycota incertae sedis</taxon>
        <taxon>Chytridiomycetes</taxon>
        <taxon>Synchytriales</taxon>
        <taxon>Synchytriaceae</taxon>
        <taxon>Synchytrium</taxon>
    </lineage>
</organism>
<comment type="caution">
    <text evidence="11">The sequence shown here is derived from an EMBL/GenBank/DDBJ whole genome shotgun (WGS) entry which is preliminary data.</text>
</comment>
<dbReference type="RefSeq" id="XP_031023635.1">
    <property type="nucleotide sequence ID" value="XM_031170419.1"/>
</dbReference>
<dbReference type="GO" id="GO:0005730">
    <property type="term" value="C:nucleolus"/>
    <property type="evidence" value="ECO:0007669"/>
    <property type="project" value="TreeGrafter"/>
</dbReference>
<proteinExistence type="inferred from homology"/>
<dbReference type="GO" id="GO:0071028">
    <property type="term" value="P:nuclear mRNA surveillance"/>
    <property type="evidence" value="ECO:0007669"/>
    <property type="project" value="TreeGrafter"/>
</dbReference>
<sequence>MEVRRVVGPRTSVAPIPYIAADASTKAKSLSRQGERVGRNLDQIRPLYLNTGLTKHANGSAYFESGNLKLACSVYGPRQARRHQLLHDRGYLHCEFKFAPFSCTKRRGFQKDAQETEFSRIIQQALSPAIRLETLPKSTVDVFIQVIENDGTTACLAAAITCASMALIDAGIEMFDQVCATSACFFNTTIAVDCDLEEETGQTGQLMVSYMPSSKELTHMVLSGEVDAAYSVAAVEMCMDACTKVATLTQSKLISLVKSS</sequence>
<feature type="domain" description="Exoribonuclease phosphorolytic" evidence="9">
    <location>
        <begin position="43"/>
        <end position="173"/>
    </location>
</feature>
<evidence type="ECO:0000256" key="3">
    <source>
        <dbReference type="ARBA" id="ARBA00006678"/>
    </source>
</evidence>
<dbReference type="GO" id="GO:0006364">
    <property type="term" value="P:rRNA processing"/>
    <property type="evidence" value="ECO:0007669"/>
    <property type="project" value="UniProtKB-KW"/>
</dbReference>
<evidence type="ECO:0000259" key="10">
    <source>
        <dbReference type="Pfam" id="PF03725"/>
    </source>
</evidence>
<keyword evidence="4" id="KW-0963">Cytoplasm</keyword>
<dbReference type="Pfam" id="PF03725">
    <property type="entry name" value="RNase_PH_C"/>
    <property type="match status" value="1"/>
</dbReference>
<dbReference type="Pfam" id="PF01138">
    <property type="entry name" value="RNase_PH"/>
    <property type="match status" value="1"/>
</dbReference>
<evidence type="ECO:0000256" key="8">
    <source>
        <dbReference type="ARBA" id="ARBA00023242"/>
    </source>
</evidence>
<keyword evidence="5" id="KW-0698">rRNA processing</keyword>
<evidence type="ECO:0000256" key="4">
    <source>
        <dbReference type="ARBA" id="ARBA00022490"/>
    </source>
</evidence>
<keyword evidence="6" id="KW-0271">Exosome</keyword>
<dbReference type="GO" id="GO:0034475">
    <property type="term" value="P:U4 snRNA 3'-end processing"/>
    <property type="evidence" value="ECO:0007669"/>
    <property type="project" value="TreeGrafter"/>
</dbReference>
<dbReference type="PANTHER" id="PTHR11953:SF2">
    <property type="entry name" value="EXOSOME COMPLEX COMPONENT MTR3"/>
    <property type="match status" value="1"/>
</dbReference>
<keyword evidence="8" id="KW-0539">Nucleus</keyword>
<keyword evidence="12" id="KW-1185">Reference proteome</keyword>
<dbReference type="GO" id="GO:0000177">
    <property type="term" value="C:cytoplasmic exosome (RNase complex)"/>
    <property type="evidence" value="ECO:0007669"/>
    <property type="project" value="TreeGrafter"/>
</dbReference>
<evidence type="ECO:0000256" key="1">
    <source>
        <dbReference type="ARBA" id="ARBA00004123"/>
    </source>
</evidence>
<comment type="similarity">
    <text evidence="3">Belongs to the RNase PH family.</text>
</comment>
<accession>A0A507BTY2</accession>
<evidence type="ECO:0000256" key="2">
    <source>
        <dbReference type="ARBA" id="ARBA00004496"/>
    </source>
</evidence>
<dbReference type="AlphaFoldDB" id="A0A507BTY2"/>
<dbReference type="Gene3D" id="3.30.230.70">
    <property type="entry name" value="GHMP Kinase, N-terminal domain"/>
    <property type="match status" value="1"/>
</dbReference>
<dbReference type="GO" id="GO:0071051">
    <property type="term" value="P:poly(A)-dependent snoRNA 3'-end processing"/>
    <property type="evidence" value="ECO:0007669"/>
    <property type="project" value="TreeGrafter"/>
</dbReference>
<dbReference type="InterPro" id="IPR027408">
    <property type="entry name" value="PNPase/RNase_PH_dom_sf"/>
</dbReference>
<dbReference type="PANTHER" id="PTHR11953">
    <property type="entry name" value="EXOSOME COMPLEX COMPONENT"/>
    <property type="match status" value="1"/>
</dbReference>
<dbReference type="GO" id="GO:0003723">
    <property type="term" value="F:RNA binding"/>
    <property type="evidence" value="ECO:0007669"/>
    <property type="project" value="UniProtKB-KW"/>
</dbReference>